<evidence type="ECO:0000313" key="2">
    <source>
        <dbReference type="EMBL" id="KAJ8753323.1"/>
    </source>
</evidence>
<dbReference type="Proteomes" id="UP001159364">
    <property type="component" value="Linkage Group LG10"/>
</dbReference>
<organism evidence="2 3">
    <name type="scientific">Erythroxylum novogranatense</name>
    <dbReference type="NCBI Taxonomy" id="1862640"/>
    <lineage>
        <taxon>Eukaryota</taxon>
        <taxon>Viridiplantae</taxon>
        <taxon>Streptophyta</taxon>
        <taxon>Embryophyta</taxon>
        <taxon>Tracheophyta</taxon>
        <taxon>Spermatophyta</taxon>
        <taxon>Magnoliopsida</taxon>
        <taxon>eudicotyledons</taxon>
        <taxon>Gunneridae</taxon>
        <taxon>Pentapetalae</taxon>
        <taxon>rosids</taxon>
        <taxon>fabids</taxon>
        <taxon>Malpighiales</taxon>
        <taxon>Erythroxylaceae</taxon>
        <taxon>Erythroxylum</taxon>
    </lineage>
</organism>
<keyword evidence="3" id="KW-1185">Reference proteome</keyword>
<gene>
    <name evidence="2" type="ORF">K2173_019722</name>
</gene>
<evidence type="ECO:0000313" key="3">
    <source>
        <dbReference type="Proteomes" id="UP001159364"/>
    </source>
</evidence>
<feature type="region of interest" description="Disordered" evidence="1">
    <location>
        <begin position="94"/>
        <end position="113"/>
    </location>
</feature>
<accession>A0AAV8SMQ9</accession>
<name>A0AAV8SMQ9_9ROSI</name>
<dbReference type="AlphaFoldDB" id="A0AAV8SMQ9"/>
<dbReference type="EMBL" id="JAIWQS010000010">
    <property type="protein sequence ID" value="KAJ8753323.1"/>
    <property type="molecule type" value="Genomic_DNA"/>
</dbReference>
<dbReference type="PANTHER" id="PTHR47914">
    <property type="entry name" value="ALPHA/BETA-HYDROLASES SUPERFAMILY PROTEIN"/>
    <property type="match status" value="1"/>
</dbReference>
<dbReference type="PANTHER" id="PTHR47914:SF1">
    <property type="entry name" value="ALPHA_BETA-HYDROLASES SUPERFAMILY PROTEIN"/>
    <property type="match status" value="1"/>
</dbReference>
<reference evidence="2 3" key="1">
    <citation type="submission" date="2021-09" db="EMBL/GenBank/DDBJ databases">
        <title>Genomic insights and catalytic innovation underlie evolution of tropane alkaloids biosynthesis.</title>
        <authorList>
            <person name="Wang Y.-J."/>
            <person name="Tian T."/>
            <person name="Huang J.-P."/>
            <person name="Huang S.-X."/>
        </authorList>
    </citation>
    <scope>NUCLEOTIDE SEQUENCE [LARGE SCALE GENOMIC DNA]</scope>
    <source>
        <strain evidence="2">KIB-2018</strain>
        <tissue evidence="2">Leaf</tissue>
    </source>
</reference>
<protein>
    <submittedName>
        <fullName evidence="2">Uncharacterized protein</fullName>
    </submittedName>
</protein>
<evidence type="ECO:0000256" key="1">
    <source>
        <dbReference type="SAM" id="MobiDB-lite"/>
    </source>
</evidence>
<comment type="caution">
    <text evidence="2">The sequence shown here is derived from an EMBL/GenBank/DDBJ whole genome shotgun (WGS) entry which is preliminary data.</text>
</comment>
<proteinExistence type="predicted"/>
<dbReference type="GO" id="GO:0009507">
    <property type="term" value="C:chloroplast"/>
    <property type="evidence" value="ECO:0007669"/>
    <property type="project" value="TreeGrafter"/>
</dbReference>
<sequence>MRWKNQLAVDDFVVIGGACAATRIVHDAKMGLAEPTATLPLLLHCWSPSNCIQSRYHPVYLFNAGMNSLNSLQVWIERYHFWIVANPGSPKRLGRDGKALKKAKGSTNSSEVPSTLMPQEEYLTLVVEELHQFLQENFKPPLDINWIWAFVLGHFLFIF</sequence>